<dbReference type="PANTHER" id="PTHR24258">
    <property type="entry name" value="SERINE PROTEASE-RELATED"/>
    <property type="match status" value="1"/>
</dbReference>
<dbReference type="InterPro" id="IPR009003">
    <property type="entry name" value="Peptidase_S1_PA"/>
</dbReference>
<dbReference type="PROSITE" id="PS50240">
    <property type="entry name" value="TRYPSIN_DOM"/>
    <property type="match status" value="1"/>
</dbReference>
<dbReference type="RefSeq" id="XP_030080567.1">
    <property type="nucleotide sequence ID" value="XM_030224707.1"/>
</dbReference>
<dbReference type="InterPro" id="IPR043504">
    <property type="entry name" value="Peptidase_S1_PA_chymotrypsin"/>
</dbReference>
<dbReference type="SUPFAM" id="SSF50494">
    <property type="entry name" value="Trypsin-like serine proteases"/>
    <property type="match status" value="1"/>
</dbReference>
<dbReference type="PRINTS" id="PR00722">
    <property type="entry name" value="CHYMOTRYPSIN"/>
</dbReference>
<keyword evidence="3" id="KW-1015">Disulfide bond</keyword>
<dbReference type="KEGG" id="dhe:111596193"/>
<dbReference type="InterPro" id="IPR001254">
    <property type="entry name" value="Trypsin_dom"/>
</dbReference>
<protein>
    <recommendedName>
        <fullName evidence="4">Phenoloxidase-activating factor 2</fullName>
    </recommendedName>
    <alternativeName>
        <fullName evidence="5">Prophenoloxidase-activating factor II</fullName>
    </alternativeName>
</protein>
<keyword evidence="2" id="KW-0964">Secreted</keyword>
<dbReference type="OMA" id="VAMFREW"/>
<dbReference type="InterPro" id="IPR041515">
    <property type="entry name" value="PPAF-2-like_Clip"/>
</dbReference>
<dbReference type="Gene3D" id="2.40.10.10">
    <property type="entry name" value="Trypsin-like serine proteases"/>
    <property type="match status" value="1"/>
</dbReference>
<evidence type="ECO:0000313" key="8">
    <source>
        <dbReference type="Proteomes" id="UP000504633"/>
    </source>
</evidence>
<gene>
    <name evidence="9" type="primary">LOC111596193</name>
</gene>
<evidence type="ECO:0000256" key="6">
    <source>
        <dbReference type="SAM" id="SignalP"/>
    </source>
</evidence>
<evidence type="ECO:0000313" key="9">
    <source>
        <dbReference type="RefSeq" id="XP_030080567.1"/>
    </source>
</evidence>
<comment type="subcellular location">
    <subcellularLocation>
        <location evidence="1">Secreted</location>
    </subcellularLocation>
</comment>
<dbReference type="CDD" id="cd00190">
    <property type="entry name" value="Tryp_SPc"/>
    <property type="match status" value="1"/>
</dbReference>
<evidence type="ECO:0000256" key="3">
    <source>
        <dbReference type="ARBA" id="ARBA00023157"/>
    </source>
</evidence>
<proteinExistence type="predicted"/>
<dbReference type="GO" id="GO:0004252">
    <property type="term" value="F:serine-type endopeptidase activity"/>
    <property type="evidence" value="ECO:0007669"/>
    <property type="project" value="InterPro"/>
</dbReference>
<dbReference type="OrthoDB" id="6261922at2759"/>
<organism evidence="8 9">
    <name type="scientific">Drosophila hydei</name>
    <name type="common">Fruit fly</name>
    <dbReference type="NCBI Taxonomy" id="7224"/>
    <lineage>
        <taxon>Eukaryota</taxon>
        <taxon>Metazoa</taxon>
        <taxon>Ecdysozoa</taxon>
        <taxon>Arthropoda</taxon>
        <taxon>Hexapoda</taxon>
        <taxon>Insecta</taxon>
        <taxon>Pterygota</taxon>
        <taxon>Neoptera</taxon>
        <taxon>Endopterygota</taxon>
        <taxon>Diptera</taxon>
        <taxon>Brachycera</taxon>
        <taxon>Muscomorpha</taxon>
        <taxon>Ephydroidea</taxon>
        <taxon>Drosophilidae</taxon>
        <taxon>Drosophila</taxon>
    </lineage>
</organism>
<dbReference type="PANTHER" id="PTHR24258:SF129">
    <property type="entry name" value="LP15124P-RELATED"/>
    <property type="match status" value="1"/>
</dbReference>
<dbReference type="GO" id="GO:0005576">
    <property type="term" value="C:extracellular region"/>
    <property type="evidence" value="ECO:0007669"/>
    <property type="project" value="UniProtKB-SubCell"/>
</dbReference>
<keyword evidence="6" id="KW-0732">Signal</keyword>
<keyword evidence="8" id="KW-1185">Reference proteome</keyword>
<feature type="signal peptide" evidence="6">
    <location>
        <begin position="1"/>
        <end position="24"/>
    </location>
</feature>
<evidence type="ECO:0000259" key="7">
    <source>
        <dbReference type="PROSITE" id="PS50240"/>
    </source>
</evidence>
<dbReference type="FunFam" id="2.40.10.10:FF:000038">
    <property type="entry name" value="Serine protease"/>
    <property type="match status" value="1"/>
</dbReference>
<name>A0A6J2SWK8_DROHY</name>
<accession>A0A6J2SWK8</accession>
<dbReference type="InterPro" id="IPR001314">
    <property type="entry name" value="Peptidase_S1A"/>
</dbReference>
<dbReference type="GeneID" id="111596193"/>
<dbReference type="AlphaFoldDB" id="A0A6J2SWK8"/>
<dbReference type="Pfam" id="PF18322">
    <property type="entry name" value="CLIP_1"/>
    <property type="match status" value="1"/>
</dbReference>
<evidence type="ECO:0000256" key="4">
    <source>
        <dbReference type="ARBA" id="ARBA00068096"/>
    </source>
</evidence>
<evidence type="ECO:0000256" key="1">
    <source>
        <dbReference type="ARBA" id="ARBA00004613"/>
    </source>
</evidence>
<dbReference type="GO" id="GO:0006508">
    <property type="term" value="P:proteolysis"/>
    <property type="evidence" value="ECO:0007669"/>
    <property type="project" value="InterPro"/>
</dbReference>
<sequence>MFKLYGCLLGLLLATTQQSTVVSAELCQYPKVCVPRMLCVNNQTVTTDAQGVIGFRRVPPAVECEPLQKCCLLKNVPPIVTENHEPGLCGMRNPNGVRETPVKAQHDESKFGEFNWVVSVLTSSYCKSKAQICGYTSVGSGSLLTPRVVLTAAHILNHRTASELQVRAGEWDNQNEFEELPYQNQTVLSLITHEDFNHLNGYYDISILILRSPFQLNDHIGTICLPSPQANFELSRCTVTGWGKRKISDLSYPNIMKKIEMPFVDRDKCQQQLRDNTRVGQYFELHESFVCAGGEKDKDACFGDGGSPLVCPIANYNDRYQLVGLVSWGLHCGTENVPGVYTNVPMMVPWIKQQLNLRSITI</sequence>
<feature type="chain" id="PRO_5026912697" description="Phenoloxidase-activating factor 2" evidence="6">
    <location>
        <begin position="25"/>
        <end position="362"/>
    </location>
</feature>
<evidence type="ECO:0000256" key="2">
    <source>
        <dbReference type="ARBA" id="ARBA00022525"/>
    </source>
</evidence>
<evidence type="ECO:0000256" key="5">
    <source>
        <dbReference type="ARBA" id="ARBA00076468"/>
    </source>
</evidence>
<reference evidence="9" key="1">
    <citation type="submission" date="2025-08" db="UniProtKB">
        <authorList>
            <consortium name="RefSeq"/>
        </authorList>
    </citation>
    <scope>IDENTIFICATION</scope>
    <source>
        <strain evidence="9">15085-1641.00</strain>
        <tissue evidence="9">Whole body</tissue>
    </source>
</reference>
<dbReference type="Proteomes" id="UP000504633">
    <property type="component" value="Unplaced"/>
</dbReference>
<dbReference type="Pfam" id="PF00089">
    <property type="entry name" value="Trypsin"/>
    <property type="match status" value="1"/>
</dbReference>
<feature type="domain" description="Peptidase S1" evidence="7">
    <location>
        <begin position="88"/>
        <end position="356"/>
    </location>
</feature>
<dbReference type="SMART" id="SM00020">
    <property type="entry name" value="Tryp_SPc"/>
    <property type="match status" value="1"/>
</dbReference>